<dbReference type="FunFam" id="3.30.1360.40:FF:000001">
    <property type="entry name" value="Ribosome-recycling factor"/>
    <property type="match status" value="1"/>
</dbReference>
<accession>A0A6G6BXZ7</accession>
<sequence>MDELNEIFFSCKKDMEKILKKLQEEIHRIRLGSKSILPILEKIKVKCYASSFPLIEVATITIVDNMNLTIHPWDRAIISYIDKAIIDENLGFMPTNKGGYIHIRIPILTEEGRKNIMKTIKTKTEKAKIFVRTIRKKYNQSIKRLKISEDLSKTGENRIQKITKISIEKIDVLFLSKEKEILSI</sequence>
<dbReference type="PANTHER" id="PTHR20982:SF3">
    <property type="entry name" value="MITOCHONDRIAL RIBOSOME RECYCLING FACTOR PSEUDO 1"/>
    <property type="match status" value="1"/>
</dbReference>
<comment type="similarity">
    <text evidence="1">Belongs to the RRF family.</text>
</comment>
<feature type="non-terminal residue" evidence="4">
    <location>
        <position position="184"/>
    </location>
</feature>
<dbReference type="Gene3D" id="3.30.1360.40">
    <property type="match status" value="1"/>
</dbReference>
<feature type="domain" description="Ribosome recycling factor" evidence="3">
    <location>
        <begin position="22"/>
        <end position="182"/>
    </location>
</feature>
<dbReference type="AlphaFoldDB" id="A0A6G6BXZ7"/>
<reference evidence="4" key="1">
    <citation type="journal article" date="2020" name="Biol. Lett.">
        <title>Evolutionary rates are correlated between cockroach symbionts and mitochondrial genomes.</title>
        <authorList>
            <person name="Arab D.A."/>
            <person name="Bourguignon T."/>
            <person name="Wang Z."/>
            <person name="Ho S.Y.W."/>
            <person name="Lo N."/>
        </authorList>
    </citation>
    <scope>NUCLEOTIDE SEQUENCE</scope>
    <source>
        <strain evidence="4">DHOG3421</strain>
    </source>
</reference>
<evidence type="ECO:0000256" key="1">
    <source>
        <dbReference type="ARBA" id="ARBA00005912"/>
    </source>
</evidence>
<protein>
    <submittedName>
        <fullName evidence="4">Ribosome recycling factor</fullName>
    </submittedName>
</protein>
<evidence type="ECO:0000313" key="4">
    <source>
        <dbReference type="EMBL" id="QID56878.1"/>
    </source>
</evidence>
<dbReference type="Gene3D" id="1.10.132.20">
    <property type="entry name" value="Ribosome-recycling factor"/>
    <property type="match status" value="1"/>
</dbReference>
<proteinExistence type="inferred from homology"/>
<dbReference type="InterPro" id="IPR023584">
    <property type="entry name" value="Ribosome_recyc_fac_dom"/>
</dbReference>
<evidence type="ECO:0000256" key="2">
    <source>
        <dbReference type="ARBA" id="ARBA00022917"/>
    </source>
</evidence>
<dbReference type="EMBL" id="MN042898">
    <property type="protein sequence ID" value="QID56878.1"/>
    <property type="molecule type" value="Genomic_DNA"/>
</dbReference>
<evidence type="ECO:0000259" key="3">
    <source>
        <dbReference type="Pfam" id="PF01765"/>
    </source>
</evidence>
<dbReference type="GO" id="GO:0043023">
    <property type="term" value="F:ribosomal large subunit binding"/>
    <property type="evidence" value="ECO:0007669"/>
    <property type="project" value="TreeGrafter"/>
</dbReference>
<dbReference type="InterPro" id="IPR036191">
    <property type="entry name" value="RRF_sf"/>
</dbReference>
<dbReference type="GO" id="GO:0006412">
    <property type="term" value="P:translation"/>
    <property type="evidence" value="ECO:0007669"/>
    <property type="project" value="UniProtKB-KW"/>
</dbReference>
<dbReference type="SUPFAM" id="SSF55194">
    <property type="entry name" value="Ribosome recycling factor, RRF"/>
    <property type="match status" value="1"/>
</dbReference>
<organism evidence="4">
    <name type="scientific">Blattabacterium sp.</name>
    <name type="common">Methana sp.</name>
    <dbReference type="NCBI Taxonomy" id="2712817"/>
    <lineage>
        <taxon>Bacteria</taxon>
        <taxon>Pseudomonadati</taxon>
        <taxon>Bacteroidota</taxon>
        <taxon>Flavobacteriia</taxon>
        <taxon>Flavobacteriales</taxon>
        <taxon>Blattabacteriaceae</taxon>
        <taxon>Blattabacterium</taxon>
    </lineage>
</organism>
<dbReference type="InterPro" id="IPR002661">
    <property type="entry name" value="Ribosome_recyc_fac"/>
</dbReference>
<dbReference type="Pfam" id="PF01765">
    <property type="entry name" value="RRF"/>
    <property type="match status" value="1"/>
</dbReference>
<keyword evidence="2" id="KW-0648">Protein biosynthesis</keyword>
<dbReference type="PANTHER" id="PTHR20982">
    <property type="entry name" value="RIBOSOME RECYCLING FACTOR"/>
    <property type="match status" value="1"/>
</dbReference>
<name>A0A6G6BXZ7_9FLAO</name>